<name>A0A1G2GQN0_9BACT</name>
<reference evidence="4 5" key="1">
    <citation type="journal article" date="2016" name="Nat. Commun.">
        <title>Thousands of microbial genomes shed light on interconnected biogeochemical processes in an aquifer system.</title>
        <authorList>
            <person name="Anantharaman K."/>
            <person name="Brown C.T."/>
            <person name="Hug L.A."/>
            <person name="Sharon I."/>
            <person name="Castelle C.J."/>
            <person name="Probst A.J."/>
            <person name="Thomas B.C."/>
            <person name="Singh A."/>
            <person name="Wilkins M.J."/>
            <person name="Karaoz U."/>
            <person name="Brodie E.L."/>
            <person name="Williams K.H."/>
            <person name="Hubbard S.S."/>
            <person name="Banfield J.F."/>
        </authorList>
    </citation>
    <scope>NUCLEOTIDE SEQUENCE [LARGE SCALE GENOMIC DNA]</scope>
</reference>
<dbReference type="InterPro" id="IPR008972">
    <property type="entry name" value="Cupredoxin"/>
</dbReference>
<evidence type="ECO:0000256" key="1">
    <source>
        <dbReference type="SAM" id="MobiDB-lite"/>
    </source>
</evidence>
<keyword evidence="2" id="KW-0812">Transmembrane</keyword>
<dbReference type="Proteomes" id="UP000179106">
    <property type="component" value="Unassembled WGS sequence"/>
</dbReference>
<keyword evidence="2" id="KW-1133">Transmembrane helix</keyword>
<organism evidence="4 5">
    <name type="scientific">Candidatus Ryanbacteria bacterium RIFCSPLOWO2_01_FULL_48_26</name>
    <dbReference type="NCBI Taxonomy" id="1802126"/>
    <lineage>
        <taxon>Bacteria</taxon>
        <taxon>Candidatus Ryaniibacteriota</taxon>
    </lineage>
</organism>
<evidence type="ECO:0000259" key="3">
    <source>
        <dbReference type="Pfam" id="PF13473"/>
    </source>
</evidence>
<feature type="compositionally biased region" description="Polar residues" evidence="1">
    <location>
        <begin position="32"/>
        <end position="47"/>
    </location>
</feature>
<dbReference type="Pfam" id="PF13473">
    <property type="entry name" value="Cupredoxin_1"/>
    <property type="match status" value="1"/>
</dbReference>
<evidence type="ECO:0000256" key="2">
    <source>
        <dbReference type="SAM" id="Phobius"/>
    </source>
</evidence>
<evidence type="ECO:0000313" key="4">
    <source>
        <dbReference type="EMBL" id="OGZ52513.1"/>
    </source>
</evidence>
<dbReference type="InterPro" id="IPR028096">
    <property type="entry name" value="EfeO_Cupredoxin"/>
</dbReference>
<dbReference type="STRING" id="1802126.A3B25_02385"/>
<feature type="region of interest" description="Disordered" evidence="1">
    <location>
        <begin position="32"/>
        <end position="66"/>
    </location>
</feature>
<gene>
    <name evidence="4" type="ORF">A3B25_02385</name>
</gene>
<dbReference type="AlphaFoldDB" id="A0A1G2GQN0"/>
<comment type="caution">
    <text evidence="4">The sequence shown here is derived from an EMBL/GenBank/DDBJ whole genome shotgun (WGS) entry which is preliminary data.</text>
</comment>
<proteinExistence type="predicted"/>
<feature type="transmembrane region" description="Helical" evidence="2">
    <location>
        <begin position="7"/>
        <end position="27"/>
    </location>
</feature>
<dbReference type="SUPFAM" id="SSF49503">
    <property type="entry name" value="Cupredoxins"/>
    <property type="match status" value="1"/>
</dbReference>
<protein>
    <recommendedName>
        <fullName evidence="3">EfeO-type cupredoxin-like domain-containing protein</fullName>
    </recommendedName>
</protein>
<dbReference type="Gene3D" id="2.60.40.420">
    <property type="entry name" value="Cupredoxins - blue copper proteins"/>
    <property type="match status" value="1"/>
</dbReference>
<dbReference type="EMBL" id="MHNW01000045">
    <property type="protein sequence ID" value="OGZ52513.1"/>
    <property type="molecule type" value="Genomic_DNA"/>
</dbReference>
<accession>A0A1G2GQN0</accession>
<keyword evidence="2" id="KW-0472">Membrane</keyword>
<sequence length="180" mass="19329">MKFDRKKIIGVAIAVMAVLLIVIVGSLSRKQNSSQGEVTGQTGSQPEIVTREAPPKDIAVPSTSSVNLQEDVAKPKVVAPGSSRNNSSYRSFDIRMENDVVTPSTIIVYKGDTADINVAAVDKDYNFSQPDYGFNVLIKKGQTQKIQFGATAAGKFIFYCATCGGPEKGPHGYIIVANKE</sequence>
<feature type="domain" description="EfeO-type cupredoxin-like" evidence="3">
    <location>
        <begin position="83"/>
        <end position="176"/>
    </location>
</feature>
<evidence type="ECO:0000313" key="5">
    <source>
        <dbReference type="Proteomes" id="UP000179106"/>
    </source>
</evidence>